<evidence type="ECO:0000313" key="2">
    <source>
        <dbReference type="EMBL" id="PKY41329.1"/>
    </source>
</evidence>
<dbReference type="VEuPathDB" id="FungiDB:RhiirFUN_025490"/>
<dbReference type="GO" id="GO:0004672">
    <property type="term" value="F:protein kinase activity"/>
    <property type="evidence" value="ECO:0007669"/>
    <property type="project" value="InterPro"/>
</dbReference>
<comment type="caution">
    <text evidence="2">The sequence shown here is derived from an EMBL/GenBank/DDBJ whole genome shotgun (WGS) entry which is preliminary data.</text>
</comment>
<sequence length="109" mass="12658">MWELASGVPIFYDIPDICEGKRLEIKEGTMPEEYEELMKRCWDNDPEKRPTAKKIKVDLKIMKKDYLYLELSSSSVISSSSVLIVTGKIMTSDNYYDDCNDCMVQDEEK</sequence>
<dbReference type="SUPFAM" id="SSF56112">
    <property type="entry name" value="Protein kinase-like (PK-like)"/>
    <property type="match status" value="1"/>
</dbReference>
<gene>
    <name evidence="2" type="ORF">RhiirA4_454893</name>
</gene>
<name>A0A2I1G3W4_9GLOM</name>
<dbReference type="Gene3D" id="1.10.510.10">
    <property type="entry name" value="Transferase(Phosphotransferase) domain 1"/>
    <property type="match status" value="1"/>
</dbReference>
<dbReference type="EMBL" id="LLXI01000144">
    <property type="protein sequence ID" value="PKY41329.1"/>
    <property type="molecule type" value="Genomic_DNA"/>
</dbReference>
<dbReference type="InterPro" id="IPR011009">
    <property type="entry name" value="Kinase-like_dom_sf"/>
</dbReference>
<evidence type="ECO:0000259" key="1">
    <source>
        <dbReference type="Pfam" id="PF07714"/>
    </source>
</evidence>
<dbReference type="Pfam" id="PF07714">
    <property type="entry name" value="PK_Tyr_Ser-Thr"/>
    <property type="match status" value="1"/>
</dbReference>
<protein>
    <recommendedName>
        <fullName evidence="1">Serine-threonine/tyrosine-protein kinase catalytic domain-containing protein</fullName>
    </recommendedName>
</protein>
<dbReference type="AlphaFoldDB" id="A0A2I1G3W4"/>
<reference evidence="2 3" key="1">
    <citation type="submission" date="2015-10" db="EMBL/GenBank/DDBJ databases">
        <title>Genome analyses suggest a sexual origin of heterokaryosis in a supposedly ancient asexual fungus.</title>
        <authorList>
            <person name="Ropars J."/>
            <person name="Sedzielewska K."/>
            <person name="Noel J."/>
            <person name="Charron P."/>
            <person name="Farinelli L."/>
            <person name="Marton T."/>
            <person name="Kruger M."/>
            <person name="Pelin A."/>
            <person name="Brachmann A."/>
            <person name="Corradi N."/>
        </authorList>
    </citation>
    <scope>NUCLEOTIDE SEQUENCE [LARGE SCALE GENOMIC DNA]</scope>
    <source>
        <strain evidence="2 3">A4</strain>
    </source>
</reference>
<accession>A0A2I1G3W4</accession>
<keyword evidence="3" id="KW-1185">Reference proteome</keyword>
<proteinExistence type="predicted"/>
<dbReference type="InterPro" id="IPR001245">
    <property type="entry name" value="Ser-Thr/Tyr_kinase_cat_dom"/>
</dbReference>
<dbReference type="Proteomes" id="UP000234323">
    <property type="component" value="Unassembled WGS sequence"/>
</dbReference>
<organism evidence="2 3">
    <name type="scientific">Rhizophagus irregularis</name>
    <dbReference type="NCBI Taxonomy" id="588596"/>
    <lineage>
        <taxon>Eukaryota</taxon>
        <taxon>Fungi</taxon>
        <taxon>Fungi incertae sedis</taxon>
        <taxon>Mucoromycota</taxon>
        <taxon>Glomeromycotina</taxon>
        <taxon>Glomeromycetes</taxon>
        <taxon>Glomerales</taxon>
        <taxon>Glomeraceae</taxon>
        <taxon>Rhizophagus</taxon>
    </lineage>
</organism>
<evidence type="ECO:0000313" key="3">
    <source>
        <dbReference type="Proteomes" id="UP000234323"/>
    </source>
</evidence>
<feature type="domain" description="Serine-threonine/tyrosine-protein kinase catalytic" evidence="1">
    <location>
        <begin position="17"/>
        <end position="58"/>
    </location>
</feature>